<keyword evidence="7" id="KW-0695">RNA-directed DNA polymerase</keyword>
<accession>A0AAE0GM45</accession>
<dbReference type="GO" id="GO:0003964">
    <property type="term" value="F:RNA-directed DNA polymerase activity"/>
    <property type="evidence" value="ECO:0007669"/>
    <property type="project" value="UniProtKB-KW"/>
</dbReference>
<dbReference type="GO" id="GO:0046872">
    <property type="term" value="F:metal ion binding"/>
    <property type="evidence" value="ECO:0007669"/>
    <property type="project" value="UniProtKB-KW"/>
</dbReference>
<evidence type="ECO:0000256" key="7">
    <source>
        <dbReference type="ARBA" id="ARBA00022918"/>
    </source>
</evidence>
<organism evidence="11 12">
    <name type="scientific">Cymbomonas tetramitiformis</name>
    <dbReference type="NCBI Taxonomy" id="36881"/>
    <lineage>
        <taxon>Eukaryota</taxon>
        <taxon>Viridiplantae</taxon>
        <taxon>Chlorophyta</taxon>
        <taxon>Pyramimonadophyceae</taxon>
        <taxon>Pyramimonadales</taxon>
        <taxon>Pyramimonadaceae</taxon>
        <taxon>Cymbomonas</taxon>
    </lineage>
</organism>
<evidence type="ECO:0000313" key="11">
    <source>
        <dbReference type="EMBL" id="KAK3280739.1"/>
    </source>
</evidence>
<evidence type="ECO:0000256" key="9">
    <source>
        <dbReference type="ARBA" id="ARBA00023172"/>
    </source>
</evidence>
<dbReference type="Proteomes" id="UP001190700">
    <property type="component" value="Unassembled WGS sequence"/>
</dbReference>
<keyword evidence="9" id="KW-0233">DNA recombination</keyword>
<dbReference type="InterPro" id="IPR039537">
    <property type="entry name" value="Retrotran_Ty1/copia-like"/>
</dbReference>
<sequence>MVKAIRPSVKATGRELAKEMGCLVWFDTCGPFRHSSGGYRWFVLFVDDSTTWIWVYFLKKKSSYLDALKLYLLEVKKYRSILGLSEQYHMVLHTDGDSTMIAGQTASYCQQHGIEQRHGSPYLHENQARVERSHRDVQAMARALLLTSGFGVEMWPLAVRHAVYILNRTFRK</sequence>
<dbReference type="GO" id="GO:0016787">
    <property type="term" value="F:hydrolase activity"/>
    <property type="evidence" value="ECO:0007669"/>
    <property type="project" value="UniProtKB-KW"/>
</dbReference>
<dbReference type="EMBL" id="LGRX02004285">
    <property type="protein sequence ID" value="KAK3280739.1"/>
    <property type="molecule type" value="Genomic_DNA"/>
</dbReference>
<dbReference type="GO" id="GO:0003676">
    <property type="term" value="F:nucleic acid binding"/>
    <property type="evidence" value="ECO:0007669"/>
    <property type="project" value="InterPro"/>
</dbReference>
<comment type="caution">
    <text evidence="11">The sequence shown here is derived from an EMBL/GenBank/DDBJ whole genome shotgun (WGS) entry which is preliminary data.</text>
</comment>
<keyword evidence="12" id="KW-1185">Reference proteome</keyword>
<dbReference type="GO" id="GO:0015074">
    <property type="term" value="P:DNA integration"/>
    <property type="evidence" value="ECO:0007669"/>
    <property type="project" value="UniProtKB-KW"/>
</dbReference>
<dbReference type="InterPro" id="IPR012337">
    <property type="entry name" value="RNaseH-like_sf"/>
</dbReference>
<keyword evidence="8" id="KW-0239">DNA-directed DNA polymerase</keyword>
<dbReference type="AlphaFoldDB" id="A0AAE0GM45"/>
<dbReference type="Gene3D" id="3.30.420.10">
    <property type="entry name" value="Ribonuclease H-like superfamily/Ribonuclease H"/>
    <property type="match status" value="1"/>
</dbReference>
<evidence type="ECO:0000256" key="3">
    <source>
        <dbReference type="ARBA" id="ARBA00022759"/>
    </source>
</evidence>
<dbReference type="InterPro" id="IPR036397">
    <property type="entry name" value="RNaseH_sf"/>
</dbReference>
<evidence type="ECO:0000256" key="4">
    <source>
        <dbReference type="ARBA" id="ARBA00022801"/>
    </source>
</evidence>
<keyword evidence="6" id="KW-0229">DNA integration</keyword>
<keyword evidence="1" id="KW-0540">Nuclease</keyword>
<dbReference type="GO" id="GO:0004519">
    <property type="term" value="F:endonuclease activity"/>
    <property type="evidence" value="ECO:0007669"/>
    <property type="project" value="UniProtKB-KW"/>
</dbReference>
<evidence type="ECO:0000256" key="1">
    <source>
        <dbReference type="ARBA" id="ARBA00022722"/>
    </source>
</evidence>
<name>A0AAE0GM45_9CHLO</name>
<keyword evidence="2" id="KW-0479">Metal-binding</keyword>
<dbReference type="PANTHER" id="PTHR42648:SF11">
    <property type="entry name" value="TRANSPOSON TY4-P GAG-POL POLYPROTEIN"/>
    <property type="match status" value="1"/>
</dbReference>
<keyword evidence="8" id="KW-0808">Transferase</keyword>
<evidence type="ECO:0000256" key="8">
    <source>
        <dbReference type="ARBA" id="ARBA00022932"/>
    </source>
</evidence>
<dbReference type="GO" id="GO:0003887">
    <property type="term" value="F:DNA-directed DNA polymerase activity"/>
    <property type="evidence" value="ECO:0007669"/>
    <property type="project" value="UniProtKB-KW"/>
</dbReference>
<evidence type="ECO:0000256" key="5">
    <source>
        <dbReference type="ARBA" id="ARBA00022842"/>
    </source>
</evidence>
<feature type="domain" description="Integrase catalytic" evidence="10">
    <location>
        <begin position="3"/>
        <end position="172"/>
    </location>
</feature>
<dbReference type="PROSITE" id="PS50994">
    <property type="entry name" value="INTEGRASE"/>
    <property type="match status" value="1"/>
</dbReference>
<keyword evidence="3" id="KW-0255">Endonuclease</keyword>
<evidence type="ECO:0000256" key="2">
    <source>
        <dbReference type="ARBA" id="ARBA00022723"/>
    </source>
</evidence>
<dbReference type="GO" id="GO:0006310">
    <property type="term" value="P:DNA recombination"/>
    <property type="evidence" value="ECO:0007669"/>
    <property type="project" value="UniProtKB-KW"/>
</dbReference>
<keyword evidence="5" id="KW-0460">Magnesium</keyword>
<dbReference type="SUPFAM" id="SSF53098">
    <property type="entry name" value="Ribonuclease H-like"/>
    <property type="match status" value="1"/>
</dbReference>
<dbReference type="InterPro" id="IPR001584">
    <property type="entry name" value="Integrase_cat-core"/>
</dbReference>
<proteinExistence type="predicted"/>
<evidence type="ECO:0000259" key="10">
    <source>
        <dbReference type="PROSITE" id="PS50994"/>
    </source>
</evidence>
<evidence type="ECO:0000313" key="12">
    <source>
        <dbReference type="Proteomes" id="UP001190700"/>
    </source>
</evidence>
<protein>
    <recommendedName>
        <fullName evidence="10">Integrase catalytic domain-containing protein</fullName>
    </recommendedName>
</protein>
<dbReference type="PANTHER" id="PTHR42648">
    <property type="entry name" value="TRANSPOSASE, PUTATIVE-RELATED"/>
    <property type="match status" value="1"/>
</dbReference>
<reference evidence="11 12" key="1">
    <citation type="journal article" date="2015" name="Genome Biol. Evol.">
        <title>Comparative Genomics of a Bacterivorous Green Alga Reveals Evolutionary Causalities and Consequences of Phago-Mixotrophic Mode of Nutrition.</title>
        <authorList>
            <person name="Burns J.A."/>
            <person name="Paasch A."/>
            <person name="Narechania A."/>
            <person name="Kim E."/>
        </authorList>
    </citation>
    <scope>NUCLEOTIDE SEQUENCE [LARGE SCALE GENOMIC DNA]</scope>
    <source>
        <strain evidence="11 12">PLY_AMNH</strain>
    </source>
</reference>
<keyword evidence="4" id="KW-0378">Hydrolase</keyword>
<keyword evidence="8" id="KW-0548">Nucleotidyltransferase</keyword>
<evidence type="ECO:0000256" key="6">
    <source>
        <dbReference type="ARBA" id="ARBA00022908"/>
    </source>
</evidence>
<gene>
    <name evidence="11" type="ORF">CYMTET_11435</name>
</gene>